<dbReference type="EMBL" id="BAAAFI010000007">
    <property type="protein sequence ID" value="GAA0878800.1"/>
    <property type="molecule type" value="Genomic_DNA"/>
</dbReference>
<protein>
    <submittedName>
        <fullName evidence="1">Nucleotidyltransferase substrate binding protein</fullName>
    </submittedName>
</protein>
<dbReference type="Pfam" id="PF08780">
    <property type="entry name" value="NTase_sub_bind"/>
    <property type="match status" value="1"/>
</dbReference>
<gene>
    <name evidence="1" type="ORF">GCM10009119_17680</name>
</gene>
<keyword evidence="2" id="KW-1185">Reference proteome</keyword>
<proteinExistence type="predicted"/>
<dbReference type="Gene3D" id="1.20.120.330">
    <property type="entry name" value="Nucleotidyltransferases domain 2"/>
    <property type="match status" value="1"/>
</dbReference>
<dbReference type="Proteomes" id="UP001500469">
    <property type="component" value="Unassembled WGS sequence"/>
</dbReference>
<dbReference type="RefSeq" id="WP_343850537.1">
    <property type="nucleotide sequence ID" value="NZ_BAAAFI010000007.1"/>
</dbReference>
<dbReference type="InterPro" id="IPR010235">
    <property type="entry name" value="HepT"/>
</dbReference>
<name>A0ABP3YBP2_9BACT</name>
<evidence type="ECO:0000313" key="1">
    <source>
        <dbReference type="EMBL" id="GAA0878800.1"/>
    </source>
</evidence>
<evidence type="ECO:0000313" key="2">
    <source>
        <dbReference type="Proteomes" id="UP001500469"/>
    </source>
</evidence>
<sequence length="138" mass="16093">MKATPKTCEELLTQFSISLEDLKSYATRGESSGLSESQSRELIAHFEETHELALKVISKYFEKQGKGPFSGSRDATVEAFHAELIDNGKGWLDMVIDRIQYNPVYALDTQQNFLENIRNRYIRMFDRFERKMMEKLEE</sequence>
<reference evidence="2" key="1">
    <citation type="journal article" date="2019" name="Int. J. Syst. Evol. Microbiol.">
        <title>The Global Catalogue of Microorganisms (GCM) 10K type strain sequencing project: providing services to taxonomists for standard genome sequencing and annotation.</title>
        <authorList>
            <consortium name="The Broad Institute Genomics Platform"/>
            <consortium name="The Broad Institute Genome Sequencing Center for Infectious Disease"/>
            <person name="Wu L."/>
            <person name="Ma J."/>
        </authorList>
    </citation>
    <scope>NUCLEOTIDE SEQUENCE [LARGE SCALE GENOMIC DNA]</scope>
    <source>
        <strain evidence="2">JCM 16112</strain>
    </source>
</reference>
<accession>A0ABP3YBP2</accession>
<comment type="caution">
    <text evidence="1">The sequence shown here is derived from an EMBL/GenBank/DDBJ whole genome shotgun (WGS) entry which is preliminary data.</text>
</comment>
<organism evidence="1 2">
    <name type="scientific">Algoriphagus jejuensis</name>
    <dbReference type="NCBI Taxonomy" id="419934"/>
    <lineage>
        <taxon>Bacteria</taxon>
        <taxon>Pseudomonadati</taxon>
        <taxon>Bacteroidota</taxon>
        <taxon>Cytophagia</taxon>
        <taxon>Cytophagales</taxon>
        <taxon>Cyclobacteriaceae</taxon>
        <taxon>Algoriphagus</taxon>
    </lineage>
</organism>
<dbReference type="SUPFAM" id="SSF81593">
    <property type="entry name" value="Nucleotidyltransferase substrate binding subunit/domain"/>
    <property type="match status" value="1"/>
</dbReference>